<dbReference type="SUPFAM" id="SSF141086">
    <property type="entry name" value="Agglutinin HPA-like"/>
    <property type="match status" value="3"/>
</dbReference>
<feature type="domain" description="H-type lectin" evidence="2">
    <location>
        <begin position="44"/>
        <end position="99"/>
    </location>
</feature>
<reference evidence="3 4" key="1">
    <citation type="submission" date="2017-06" db="EMBL/GenBank/DDBJ databases">
        <title>Draft genome sequence of a variant of Elsinoe murrayae.</title>
        <authorList>
            <person name="Cheng Q."/>
        </authorList>
    </citation>
    <scope>NUCLEOTIDE SEQUENCE [LARGE SCALE GENOMIC DNA]</scope>
    <source>
        <strain evidence="3 4">CQ-2017a</strain>
    </source>
</reference>
<comment type="caution">
    <text evidence="3">The sequence shown here is derived from an EMBL/GenBank/DDBJ whole genome shotgun (WGS) entry which is preliminary data.</text>
</comment>
<protein>
    <recommendedName>
        <fullName evidence="2">H-type lectin domain-containing protein</fullName>
    </recommendedName>
</protein>
<dbReference type="Pfam" id="PF09458">
    <property type="entry name" value="H_lectin"/>
    <property type="match status" value="3"/>
</dbReference>
<evidence type="ECO:0000313" key="4">
    <source>
        <dbReference type="Proteomes" id="UP000243797"/>
    </source>
</evidence>
<dbReference type="GO" id="GO:0098636">
    <property type="term" value="C:protein complex involved in cell adhesion"/>
    <property type="evidence" value="ECO:0007669"/>
    <property type="project" value="TreeGrafter"/>
</dbReference>
<feature type="compositionally biased region" description="Low complexity" evidence="1">
    <location>
        <begin position="117"/>
        <end position="127"/>
    </location>
</feature>
<accession>A0A2K1QUH8</accession>
<dbReference type="GO" id="GO:0009986">
    <property type="term" value="C:cell surface"/>
    <property type="evidence" value="ECO:0007669"/>
    <property type="project" value="TreeGrafter"/>
</dbReference>
<dbReference type="STRING" id="2082308.A0A2K1QUH8"/>
<dbReference type="InterPro" id="IPR037221">
    <property type="entry name" value="H-type_lectin_dom_sf"/>
</dbReference>
<feature type="domain" description="H-type lectin" evidence="2">
    <location>
        <begin position="237"/>
        <end position="297"/>
    </location>
</feature>
<name>A0A2K1QUH8_9PEZI</name>
<feature type="domain" description="H-type lectin" evidence="2">
    <location>
        <begin position="140"/>
        <end position="207"/>
    </location>
</feature>
<dbReference type="Proteomes" id="UP000243797">
    <property type="component" value="Unassembled WGS sequence"/>
</dbReference>
<dbReference type="Gene3D" id="2.60.40.2080">
    <property type="match status" value="3"/>
</dbReference>
<dbReference type="InterPro" id="IPR019019">
    <property type="entry name" value="H-type_lectin_domain"/>
</dbReference>
<keyword evidence="4" id="KW-1185">Reference proteome</keyword>
<proteinExistence type="predicted"/>
<dbReference type="GO" id="GO:0030247">
    <property type="term" value="F:polysaccharide binding"/>
    <property type="evidence" value="ECO:0007669"/>
    <property type="project" value="TreeGrafter"/>
</dbReference>
<feature type="compositionally biased region" description="Low complexity" evidence="1">
    <location>
        <begin position="20"/>
        <end position="33"/>
    </location>
</feature>
<evidence type="ECO:0000259" key="2">
    <source>
        <dbReference type="Pfam" id="PF09458"/>
    </source>
</evidence>
<evidence type="ECO:0000256" key="1">
    <source>
        <dbReference type="SAM" id="MobiDB-lite"/>
    </source>
</evidence>
<gene>
    <name evidence="3" type="ORF">CAC42_5266</name>
</gene>
<dbReference type="GO" id="GO:0070492">
    <property type="term" value="F:oligosaccharide binding"/>
    <property type="evidence" value="ECO:0007669"/>
    <property type="project" value="TreeGrafter"/>
</dbReference>
<sequence>MVHLSKAGPDTGHFNTAEVRSSTKPSPSTSRIIALPSTPSGPYYQSPPNLAAGFNSLHLSSQHPARANLVADSITTSHFRITLETWGSSLLYSGGATWIEHARDARDCLFGQFDTSDLTSSASSTSSKDQDGGVCPRENSKHIRFPRAFKTAPNVVCWLNRLDLPSEGRNYRLRAHASHVSRQGFTAHIDTWGESRMAGAAMCWIAFPGGKARVDSGEVSTLDVRSWSEGAEETRGEVKFGKRFEKKPTVLVALSMVDAKGEGDLKVLVEVEEVWREGFRWKFEGEGLCAAGGSWIALGFV</sequence>
<feature type="region of interest" description="Disordered" evidence="1">
    <location>
        <begin position="1"/>
        <end position="39"/>
    </location>
</feature>
<dbReference type="PANTHER" id="PTHR46938">
    <property type="entry name" value="DISCOIDIN-1 SUBUNIT A-RELATED-RELATED"/>
    <property type="match status" value="1"/>
</dbReference>
<organism evidence="3 4">
    <name type="scientific">Sphaceloma murrayae</name>
    <dbReference type="NCBI Taxonomy" id="2082308"/>
    <lineage>
        <taxon>Eukaryota</taxon>
        <taxon>Fungi</taxon>
        <taxon>Dikarya</taxon>
        <taxon>Ascomycota</taxon>
        <taxon>Pezizomycotina</taxon>
        <taxon>Dothideomycetes</taxon>
        <taxon>Dothideomycetidae</taxon>
        <taxon>Myriangiales</taxon>
        <taxon>Elsinoaceae</taxon>
        <taxon>Sphaceloma</taxon>
    </lineage>
</organism>
<feature type="region of interest" description="Disordered" evidence="1">
    <location>
        <begin position="117"/>
        <end position="139"/>
    </location>
</feature>
<dbReference type="OrthoDB" id="291007at2759"/>
<dbReference type="AlphaFoldDB" id="A0A2K1QUH8"/>
<dbReference type="GO" id="GO:0098609">
    <property type="term" value="P:cell-cell adhesion"/>
    <property type="evidence" value="ECO:0007669"/>
    <property type="project" value="TreeGrafter"/>
</dbReference>
<dbReference type="EMBL" id="NKHZ01000039">
    <property type="protein sequence ID" value="PNS18727.1"/>
    <property type="molecule type" value="Genomic_DNA"/>
</dbReference>
<dbReference type="GO" id="GO:0046871">
    <property type="term" value="F:N-acetylgalactosamine binding"/>
    <property type="evidence" value="ECO:0007669"/>
    <property type="project" value="TreeGrafter"/>
</dbReference>
<evidence type="ECO:0000313" key="3">
    <source>
        <dbReference type="EMBL" id="PNS18727.1"/>
    </source>
</evidence>
<dbReference type="InterPro" id="IPR052487">
    <property type="entry name" value="Galactose-binding_lectin"/>
</dbReference>
<dbReference type="InParanoid" id="A0A2K1QUH8"/>